<comment type="subcellular location">
    <subcellularLocation>
        <location evidence="1">Membrane</location>
        <topology evidence="1">Multi-pass membrane protein</topology>
    </subcellularLocation>
</comment>
<dbReference type="PANTHER" id="PTHR30576">
    <property type="entry name" value="COLANIC BIOSYNTHESIS UDP-GLUCOSE LIPID CARRIER TRANSFERASE"/>
    <property type="match status" value="1"/>
</dbReference>
<keyword evidence="6 8" id="KW-0472">Membrane</keyword>
<evidence type="ECO:0000313" key="10">
    <source>
        <dbReference type="EMBL" id="MFC6147368.1"/>
    </source>
</evidence>
<evidence type="ECO:0000313" key="11">
    <source>
        <dbReference type="Proteomes" id="UP001596244"/>
    </source>
</evidence>
<evidence type="ECO:0000256" key="2">
    <source>
        <dbReference type="ARBA" id="ARBA00006464"/>
    </source>
</evidence>
<feature type="domain" description="Bacterial sugar transferase" evidence="9">
    <location>
        <begin position="281"/>
        <end position="473"/>
    </location>
</feature>
<name>A0ABW1QDW8_9CORY</name>
<evidence type="ECO:0000256" key="6">
    <source>
        <dbReference type="ARBA" id="ARBA00023136"/>
    </source>
</evidence>
<gene>
    <name evidence="10" type="ORF">ACFPUZ_11210</name>
</gene>
<dbReference type="RefSeq" id="WP_377001982.1">
    <property type="nucleotide sequence ID" value="NZ_JBHSQE010000009.1"/>
</dbReference>
<dbReference type="Pfam" id="PF02397">
    <property type="entry name" value="Bac_transf"/>
    <property type="match status" value="1"/>
</dbReference>
<feature type="transmembrane region" description="Helical" evidence="8">
    <location>
        <begin position="31"/>
        <end position="51"/>
    </location>
</feature>
<evidence type="ECO:0000256" key="5">
    <source>
        <dbReference type="ARBA" id="ARBA00022989"/>
    </source>
</evidence>
<proteinExistence type="inferred from homology"/>
<feature type="transmembrane region" description="Helical" evidence="8">
    <location>
        <begin position="286"/>
        <end position="305"/>
    </location>
</feature>
<evidence type="ECO:0000259" key="9">
    <source>
        <dbReference type="Pfam" id="PF02397"/>
    </source>
</evidence>
<evidence type="ECO:0000256" key="7">
    <source>
        <dbReference type="SAM" id="MobiDB-lite"/>
    </source>
</evidence>
<comment type="similarity">
    <text evidence="2">Belongs to the bacterial sugar transferase family.</text>
</comment>
<feature type="transmembrane region" description="Helical" evidence="8">
    <location>
        <begin position="63"/>
        <end position="83"/>
    </location>
</feature>
<dbReference type="PANTHER" id="PTHR30576:SF10">
    <property type="entry name" value="SLL5057 PROTEIN"/>
    <property type="match status" value="1"/>
</dbReference>
<evidence type="ECO:0000256" key="1">
    <source>
        <dbReference type="ARBA" id="ARBA00004141"/>
    </source>
</evidence>
<reference evidence="11" key="1">
    <citation type="journal article" date="2019" name="Int. J. Syst. Evol. Microbiol.">
        <title>The Global Catalogue of Microorganisms (GCM) 10K type strain sequencing project: providing services to taxonomists for standard genome sequencing and annotation.</title>
        <authorList>
            <consortium name="The Broad Institute Genomics Platform"/>
            <consortium name="The Broad Institute Genome Sequencing Center for Infectious Disease"/>
            <person name="Wu L."/>
            <person name="Ma J."/>
        </authorList>
    </citation>
    <scope>NUCLEOTIDE SEQUENCE [LARGE SCALE GENOMIC DNA]</scope>
    <source>
        <strain evidence="11">CCUG 51943</strain>
    </source>
</reference>
<feature type="region of interest" description="Disordered" evidence="7">
    <location>
        <begin position="1"/>
        <end position="28"/>
    </location>
</feature>
<protein>
    <submittedName>
        <fullName evidence="10">Sugar transferase</fullName>
        <ecNumber evidence="10">2.7.8.-</ecNumber>
    </submittedName>
</protein>
<dbReference type="GO" id="GO:0016740">
    <property type="term" value="F:transferase activity"/>
    <property type="evidence" value="ECO:0007669"/>
    <property type="project" value="UniProtKB-KW"/>
</dbReference>
<keyword evidence="5 8" id="KW-1133">Transmembrane helix</keyword>
<keyword evidence="11" id="KW-1185">Reference proteome</keyword>
<comment type="caution">
    <text evidence="10">The sequence shown here is derived from an EMBL/GenBank/DDBJ whole genome shotgun (WGS) entry which is preliminary data.</text>
</comment>
<dbReference type="EC" id="2.7.8.-" evidence="10"/>
<dbReference type="InterPro" id="IPR003362">
    <property type="entry name" value="Bact_transf"/>
</dbReference>
<dbReference type="NCBIfam" id="TIGR03025">
    <property type="entry name" value="EPS_sugtrans"/>
    <property type="match status" value="1"/>
</dbReference>
<feature type="transmembrane region" description="Helical" evidence="8">
    <location>
        <begin position="120"/>
        <end position="140"/>
    </location>
</feature>
<evidence type="ECO:0000256" key="4">
    <source>
        <dbReference type="ARBA" id="ARBA00022692"/>
    </source>
</evidence>
<keyword evidence="3 10" id="KW-0808">Transferase</keyword>
<accession>A0ABW1QDW8</accession>
<keyword evidence="4 8" id="KW-0812">Transmembrane</keyword>
<feature type="compositionally biased region" description="Polar residues" evidence="7">
    <location>
        <begin position="1"/>
        <end position="24"/>
    </location>
</feature>
<sequence>METPRNSSRAAAREITSQNPPRRTSLSSPSLSVVISDAVAITLALLLPSHFLGTAPIAPGTHLALILAGWMLTLTALGVHSPATLGGLAVPFRRIVRASLLAFGAIALLDVTFLQTLPSILFSLTLPLGLVLIVLGRMLVQKATIRLSAHDPRMNSYVVLGAEGESDPTLDLLARRGRAGVNVVGHICAVTALKSACPVDHILREVLARDSAGILLSPHSGLSAQQVQSLRWALEGAGRTLSFLLPIHGVSGQRLHVQAGLRPSVVDITPARYHGAYFRLKRCGDVILAGLGLLVLAPALLIIALCIKLSDGGPVFFSQVRVGRHGEHFTMFKFRTMRIDAEEVLQDLLEKMELERDCGNEVLFKLKCDPRVTRVGGFLRRYSLDELPQLLNTLRGDMTLIGPRPPLPREVAAYEPQVMRKFLVKPGLTGLWQTMGRSTLSWEDSVYLDLYYAENCGPLLDLRILLRTIQAVLSKDGAF</sequence>
<dbReference type="InterPro" id="IPR017475">
    <property type="entry name" value="EPS_sugar_tfrase"/>
</dbReference>
<organism evidence="10 11">
    <name type="scientific">Corynebacterium nasicanis</name>
    <dbReference type="NCBI Taxonomy" id="1448267"/>
    <lineage>
        <taxon>Bacteria</taxon>
        <taxon>Bacillati</taxon>
        <taxon>Actinomycetota</taxon>
        <taxon>Actinomycetes</taxon>
        <taxon>Mycobacteriales</taxon>
        <taxon>Corynebacteriaceae</taxon>
        <taxon>Corynebacterium</taxon>
    </lineage>
</organism>
<evidence type="ECO:0000256" key="3">
    <source>
        <dbReference type="ARBA" id="ARBA00022679"/>
    </source>
</evidence>
<dbReference type="EMBL" id="JBHSQE010000009">
    <property type="protein sequence ID" value="MFC6147368.1"/>
    <property type="molecule type" value="Genomic_DNA"/>
</dbReference>
<evidence type="ECO:0000256" key="8">
    <source>
        <dbReference type="SAM" id="Phobius"/>
    </source>
</evidence>
<feature type="transmembrane region" description="Helical" evidence="8">
    <location>
        <begin position="95"/>
        <end position="114"/>
    </location>
</feature>
<dbReference type="Proteomes" id="UP001596244">
    <property type="component" value="Unassembled WGS sequence"/>
</dbReference>